<dbReference type="Proteomes" id="UP000018208">
    <property type="component" value="Unassembled WGS sequence"/>
</dbReference>
<dbReference type="EMBL" id="KI546107">
    <property type="protein sequence ID" value="EST44808.1"/>
    <property type="molecule type" value="Genomic_DNA"/>
</dbReference>
<evidence type="ECO:0000313" key="3">
    <source>
        <dbReference type="Proteomes" id="UP000018208"/>
    </source>
</evidence>
<organism evidence="1">
    <name type="scientific">Spironucleus salmonicida</name>
    <dbReference type="NCBI Taxonomy" id="348837"/>
    <lineage>
        <taxon>Eukaryota</taxon>
        <taxon>Metamonada</taxon>
        <taxon>Diplomonadida</taxon>
        <taxon>Hexamitidae</taxon>
        <taxon>Hexamitinae</taxon>
        <taxon>Spironucleus</taxon>
    </lineage>
</organism>
<dbReference type="EMBL" id="AUWU02000004">
    <property type="protein sequence ID" value="KAH0574314.1"/>
    <property type="molecule type" value="Genomic_DNA"/>
</dbReference>
<name>V6LKD5_9EUKA</name>
<protein>
    <submittedName>
        <fullName evidence="1">Uncharacterized protein</fullName>
    </submittedName>
</protein>
<sequence>MGKTQKISQQKLEKKVKIQQKQSANLQSKLSISAQEKLEQYFEINKQVWLPILNNLEKDQLLQIIKRPQSSGQKLIKQHKLSQDGLKK</sequence>
<keyword evidence="3" id="KW-1185">Reference proteome</keyword>
<accession>V6LKD5</accession>
<dbReference type="AlphaFoldDB" id="V6LKD5"/>
<proteinExistence type="predicted"/>
<evidence type="ECO:0000313" key="1">
    <source>
        <dbReference type="EMBL" id="EST44808.1"/>
    </source>
</evidence>
<reference evidence="1 2" key="1">
    <citation type="journal article" date="2014" name="PLoS Genet.">
        <title>The Genome of Spironucleus salmonicida Highlights a Fish Pathogen Adapted to Fluctuating Environments.</title>
        <authorList>
            <person name="Xu F."/>
            <person name="Jerlstrom-Hultqvist J."/>
            <person name="Einarsson E."/>
            <person name="Astvaldsson A."/>
            <person name="Svard S.G."/>
            <person name="Andersson J.O."/>
        </authorList>
    </citation>
    <scope>NUCLEOTIDE SEQUENCE</scope>
    <source>
        <strain evidence="2">ATCC 50377</strain>
    </source>
</reference>
<gene>
    <name evidence="1" type="ORF">SS50377_15253</name>
    <name evidence="2" type="ORF">SS50377_24269</name>
</gene>
<evidence type="ECO:0000313" key="2">
    <source>
        <dbReference type="EMBL" id="KAH0574314.1"/>
    </source>
</evidence>
<reference evidence="2" key="2">
    <citation type="submission" date="2020-12" db="EMBL/GenBank/DDBJ databases">
        <title>New Spironucleus salmonicida genome in near-complete chromosomes.</title>
        <authorList>
            <person name="Xu F."/>
            <person name="Kurt Z."/>
            <person name="Jimenez-Gonzalez A."/>
            <person name="Astvaldsson A."/>
            <person name="Andersson J.O."/>
            <person name="Svard S.G."/>
        </authorList>
    </citation>
    <scope>NUCLEOTIDE SEQUENCE</scope>
    <source>
        <strain evidence="2">ATCC 50377</strain>
    </source>
</reference>
<dbReference type="VEuPathDB" id="GiardiaDB:SS50377_24269"/>